<evidence type="ECO:0000256" key="3">
    <source>
        <dbReference type="ARBA" id="ARBA00020104"/>
    </source>
</evidence>
<dbReference type="PROSITE" id="PS50923">
    <property type="entry name" value="SUSHI"/>
    <property type="match status" value="4"/>
</dbReference>
<evidence type="ECO:0000256" key="5">
    <source>
        <dbReference type="ARBA" id="ARBA00022659"/>
    </source>
</evidence>
<evidence type="ECO:0000259" key="15">
    <source>
        <dbReference type="PROSITE" id="PS50923"/>
    </source>
</evidence>
<evidence type="ECO:0000256" key="1">
    <source>
        <dbReference type="ARBA" id="ARBA00003651"/>
    </source>
</evidence>
<dbReference type="PANTHER" id="PTHR19325">
    <property type="entry name" value="COMPLEMENT COMPONENT-RELATED SUSHI DOMAIN-CONTAINING"/>
    <property type="match status" value="1"/>
</dbReference>
<keyword evidence="10" id="KW-0325">Glycoprotein</keyword>
<keyword evidence="9 13" id="KW-1015">Disulfide bond</keyword>
<reference evidence="16" key="1">
    <citation type="submission" date="2023-05" db="EMBL/GenBank/DDBJ databases">
        <title>High-quality long-read genome of Scophthalmus maximus.</title>
        <authorList>
            <person name="Lien S."/>
            <person name="Martinez P."/>
        </authorList>
    </citation>
    <scope>NUCLEOTIDE SEQUENCE [LARGE SCALE GENOMIC DNA]</scope>
</reference>
<dbReference type="GeneTree" id="ENSGT00940000157228"/>
<feature type="chain" id="PRO_5034363107" description="Beta-2-glycoprotein 1" evidence="14">
    <location>
        <begin position="20"/>
        <end position="352"/>
    </location>
</feature>
<comment type="function">
    <text evidence="1">Binds to various kinds of negatively charged substances such as heparin, phospholipids, and dextran sulfate. May prevent activation of the intrinsic blood coagulation cascade by binding to phospholipids on the surface of damaged cells.</text>
</comment>
<dbReference type="Pfam" id="PF09014">
    <property type="entry name" value="Sushi_2"/>
    <property type="match status" value="1"/>
</dbReference>
<feature type="disulfide bond" evidence="13">
    <location>
        <begin position="209"/>
        <end position="252"/>
    </location>
</feature>
<proteinExistence type="predicted"/>
<keyword evidence="7 14" id="KW-0732">Signal</keyword>
<dbReference type="Proteomes" id="UP000694558">
    <property type="component" value="Chromosome 8"/>
</dbReference>
<dbReference type="AlphaFoldDB" id="A0A8D3B7K5"/>
<comment type="caution">
    <text evidence="13">Lacks conserved residue(s) required for the propagation of feature annotation.</text>
</comment>
<dbReference type="Gene3D" id="2.10.70.10">
    <property type="entry name" value="Complement Module, domain 1"/>
    <property type="match status" value="5"/>
</dbReference>
<evidence type="ECO:0000256" key="11">
    <source>
        <dbReference type="ARBA" id="ARBA00029855"/>
    </source>
</evidence>
<dbReference type="Pfam" id="PF00084">
    <property type="entry name" value="Sushi"/>
    <property type="match status" value="4"/>
</dbReference>
<reference evidence="16" key="2">
    <citation type="submission" date="2025-08" db="UniProtKB">
        <authorList>
            <consortium name="Ensembl"/>
        </authorList>
    </citation>
    <scope>IDENTIFICATION</scope>
</reference>
<dbReference type="PANTHER" id="PTHR19325:SF573">
    <property type="entry name" value="MEMBRANE COFACTOR PROTEIN"/>
    <property type="match status" value="1"/>
</dbReference>
<accession>A0A8D3B7K5</accession>
<dbReference type="SMART" id="SM00032">
    <property type="entry name" value="CCP"/>
    <property type="match status" value="4"/>
</dbReference>
<feature type="domain" description="Sushi" evidence="15">
    <location>
        <begin position="86"/>
        <end position="143"/>
    </location>
</feature>
<evidence type="ECO:0000313" key="17">
    <source>
        <dbReference type="Proteomes" id="UP000694558"/>
    </source>
</evidence>
<feature type="disulfide bond" evidence="13">
    <location>
        <begin position="114"/>
        <end position="141"/>
    </location>
</feature>
<keyword evidence="6" id="KW-0358">Heparin-binding</keyword>
<gene>
    <name evidence="16" type="primary">APOH</name>
</gene>
<feature type="domain" description="Sushi" evidence="15">
    <location>
        <begin position="25"/>
        <end position="85"/>
    </location>
</feature>
<evidence type="ECO:0000256" key="2">
    <source>
        <dbReference type="ARBA" id="ARBA00004613"/>
    </source>
</evidence>
<evidence type="ECO:0000256" key="10">
    <source>
        <dbReference type="ARBA" id="ARBA00023180"/>
    </source>
</evidence>
<organism evidence="16 17">
    <name type="scientific">Scophthalmus maximus</name>
    <name type="common">Turbot</name>
    <name type="synonym">Psetta maxima</name>
    <dbReference type="NCBI Taxonomy" id="52904"/>
    <lineage>
        <taxon>Eukaryota</taxon>
        <taxon>Metazoa</taxon>
        <taxon>Chordata</taxon>
        <taxon>Craniata</taxon>
        <taxon>Vertebrata</taxon>
        <taxon>Euteleostomi</taxon>
        <taxon>Actinopterygii</taxon>
        <taxon>Neopterygii</taxon>
        <taxon>Teleostei</taxon>
        <taxon>Neoteleostei</taxon>
        <taxon>Acanthomorphata</taxon>
        <taxon>Carangaria</taxon>
        <taxon>Pleuronectiformes</taxon>
        <taxon>Pleuronectoidei</taxon>
        <taxon>Scophthalmidae</taxon>
        <taxon>Scophthalmus</taxon>
    </lineage>
</organism>
<keyword evidence="8" id="KW-0677">Repeat</keyword>
<protein>
    <recommendedName>
        <fullName evidence="3">Beta-2-glycoprotein 1</fullName>
    </recommendedName>
    <alternativeName>
        <fullName evidence="11">Apolipoprotein H</fullName>
    </alternativeName>
    <alternativeName>
        <fullName evidence="12">Beta-2-glycoprotein I</fullName>
    </alternativeName>
</protein>
<evidence type="ECO:0000313" key="16">
    <source>
        <dbReference type="Ensembl" id="ENSSMAP00000029760.2"/>
    </source>
</evidence>
<dbReference type="CDD" id="cd00033">
    <property type="entry name" value="CCP"/>
    <property type="match status" value="4"/>
</dbReference>
<evidence type="ECO:0000256" key="9">
    <source>
        <dbReference type="ARBA" id="ARBA00023157"/>
    </source>
</evidence>
<feature type="domain" description="Sushi" evidence="15">
    <location>
        <begin position="207"/>
        <end position="266"/>
    </location>
</feature>
<dbReference type="InterPro" id="IPR035976">
    <property type="entry name" value="Sushi/SCR/CCP_sf"/>
</dbReference>
<keyword evidence="5 13" id="KW-0768">Sushi</keyword>
<sequence length="352" mass="39363">MEFMLTLFLLSPFVFSTAATDEPDNVCFRPDLAANIEMDGVQRYFNPGADLALSCKQGFTPMLGPRKIVCTAKGEWTKTRFMCRPKLCPYPDQLSNGEVYYEDTVYQSTINYTCHEGYSLTGASTAVCQADGTWSTLVPECKPVSCDLAPIPQFGMIIYDKTIRGNTTDYGVSGTYRCLPPYVLIGNSRAECTARGTWTETPECRVVTCPPPENIDKGYLSNNEQRDFDFMETVKYGCHGDFVLEGSLQIVCQKDGHWSEKPSCKAPCGVGIERGRILYKGQKLWIKDLHPRRVLHKEIVSIYCMNKARVCGYAVQTQCIDGNLIIPGCFKQPTAVDYNLYSSSLPSEIEQC</sequence>
<evidence type="ECO:0000256" key="12">
    <source>
        <dbReference type="ARBA" id="ARBA00033414"/>
    </source>
</evidence>
<evidence type="ECO:0000256" key="7">
    <source>
        <dbReference type="ARBA" id="ARBA00022729"/>
    </source>
</evidence>
<comment type="subcellular location">
    <subcellularLocation>
        <location evidence="2">Secreted</location>
    </subcellularLocation>
</comment>
<dbReference type="InterPro" id="IPR000436">
    <property type="entry name" value="Sushi_SCR_CCP_dom"/>
</dbReference>
<keyword evidence="4" id="KW-0964">Secreted</keyword>
<evidence type="ECO:0000256" key="8">
    <source>
        <dbReference type="ARBA" id="ARBA00022737"/>
    </source>
</evidence>
<feature type="signal peptide" evidence="14">
    <location>
        <begin position="1"/>
        <end position="19"/>
    </location>
</feature>
<dbReference type="Ensembl" id="ENSSMAT00000030126.2">
    <property type="protein sequence ID" value="ENSSMAP00000029760.2"/>
    <property type="gene ID" value="ENSSMAG00000018248.2"/>
</dbReference>
<dbReference type="GO" id="GO:0005576">
    <property type="term" value="C:extracellular region"/>
    <property type="evidence" value="ECO:0007669"/>
    <property type="project" value="UniProtKB-SubCell"/>
</dbReference>
<feature type="disulfide bond" evidence="13">
    <location>
        <begin position="27"/>
        <end position="70"/>
    </location>
</feature>
<evidence type="ECO:0000256" key="13">
    <source>
        <dbReference type="PROSITE-ProRule" id="PRU00302"/>
    </source>
</evidence>
<feature type="domain" description="Sushi" evidence="15">
    <location>
        <begin position="144"/>
        <end position="206"/>
    </location>
</feature>
<evidence type="ECO:0000256" key="4">
    <source>
        <dbReference type="ARBA" id="ARBA00022525"/>
    </source>
</evidence>
<dbReference type="InterPro" id="IPR015104">
    <property type="entry name" value="Sushi_2"/>
</dbReference>
<dbReference type="SUPFAM" id="SSF57535">
    <property type="entry name" value="Complement control module/SCR domain"/>
    <property type="match status" value="5"/>
</dbReference>
<name>A0A8D3B7K5_SCOMX</name>
<evidence type="ECO:0000256" key="14">
    <source>
        <dbReference type="SAM" id="SignalP"/>
    </source>
</evidence>
<dbReference type="GO" id="GO:0008201">
    <property type="term" value="F:heparin binding"/>
    <property type="evidence" value="ECO:0007669"/>
    <property type="project" value="UniProtKB-KW"/>
</dbReference>
<evidence type="ECO:0000256" key="6">
    <source>
        <dbReference type="ARBA" id="ARBA00022674"/>
    </source>
</evidence>
<dbReference type="InterPro" id="IPR050350">
    <property type="entry name" value="Compl-Cell_Adhes-Reg"/>
</dbReference>